<dbReference type="GO" id="GO:0006811">
    <property type="term" value="P:monoatomic ion transport"/>
    <property type="evidence" value="ECO:0007669"/>
    <property type="project" value="UniProtKB-KW"/>
</dbReference>
<evidence type="ECO:0000256" key="1">
    <source>
        <dbReference type="ARBA" id="ARBA00003408"/>
    </source>
</evidence>
<name>A0A0A7FZ56_9CLOT</name>
<feature type="transmembrane region" description="Helical" evidence="13">
    <location>
        <begin position="135"/>
        <end position="155"/>
    </location>
</feature>
<evidence type="ECO:0000256" key="2">
    <source>
        <dbReference type="ARBA" id="ARBA00004651"/>
    </source>
</evidence>
<feature type="transmembrane region" description="Helical" evidence="13">
    <location>
        <begin position="92"/>
        <end position="115"/>
    </location>
</feature>
<proteinExistence type="inferred from homology"/>
<dbReference type="GO" id="GO:0042910">
    <property type="term" value="F:xenobiotic transmembrane transporter activity"/>
    <property type="evidence" value="ECO:0007669"/>
    <property type="project" value="InterPro"/>
</dbReference>
<evidence type="ECO:0000256" key="7">
    <source>
        <dbReference type="ARBA" id="ARBA00022475"/>
    </source>
</evidence>
<feature type="transmembrane region" description="Helical" evidence="13">
    <location>
        <begin position="361"/>
        <end position="382"/>
    </location>
</feature>
<feature type="transmembrane region" description="Helical" evidence="13">
    <location>
        <begin position="254"/>
        <end position="275"/>
    </location>
</feature>
<organism evidence="14 15">
    <name type="scientific">Clostridium baratii str. Sullivan</name>
    <dbReference type="NCBI Taxonomy" id="1415775"/>
    <lineage>
        <taxon>Bacteria</taxon>
        <taxon>Bacillati</taxon>
        <taxon>Bacillota</taxon>
        <taxon>Clostridia</taxon>
        <taxon>Eubacteriales</taxon>
        <taxon>Clostridiaceae</taxon>
        <taxon>Clostridium</taxon>
    </lineage>
</organism>
<dbReference type="AlphaFoldDB" id="A0A0A7FZ56"/>
<evidence type="ECO:0000256" key="4">
    <source>
        <dbReference type="ARBA" id="ARBA00020268"/>
    </source>
</evidence>
<dbReference type="OrthoDB" id="9776324at2"/>
<evidence type="ECO:0000313" key="14">
    <source>
        <dbReference type="EMBL" id="AIY84146.1"/>
    </source>
</evidence>
<feature type="transmembrane region" description="Helical" evidence="13">
    <location>
        <begin position="12"/>
        <end position="36"/>
    </location>
</feature>
<dbReference type="RefSeq" id="WP_039311619.1">
    <property type="nucleotide sequence ID" value="NZ_CP006905.1"/>
</dbReference>
<feature type="transmembrane region" description="Helical" evidence="13">
    <location>
        <begin position="287"/>
        <end position="309"/>
    </location>
</feature>
<feature type="transmembrane region" description="Helical" evidence="13">
    <location>
        <begin position="420"/>
        <end position="440"/>
    </location>
</feature>
<dbReference type="PANTHER" id="PTHR43298:SF2">
    <property type="entry name" value="FMN_FAD EXPORTER YEEO-RELATED"/>
    <property type="match status" value="1"/>
</dbReference>
<evidence type="ECO:0000256" key="5">
    <source>
        <dbReference type="ARBA" id="ARBA00022448"/>
    </source>
</evidence>
<evidence type="ECO:0000256" key="9">
    <source>
        <dbReference type="ARBA" id="ARBA00022989"/>
    </source>
</evidence>
<dbReference type="PIRSF" id="PIRSF006603">
    <property type="entry name" value="DinF"/>
    <property type="match status" value="1"/>
</dbReference>
<evidence type="ECO:0000256" key="12">
    <source>
        <dbReference type="ARBA" id="ARBA00031636"/>
    </source>
</evidence>
<keyword evidence="6" id="KW-0050">Antiport</keyword>
<dbReference type="GO" id="GO:0015297">
    <property type="term" value="F:antiporter activity"/>
    <property type="evidence" value="ECO:0007669"/>
    <property type="project" value="UniProtKB-KW"/>
</dbReference>
<keyword evidence="9 13" id="KW-1133">Transmembrane helix</keyword>
<keyword evidence="8 13" id="KW-0812">Transmembrane</keyword>
<evidence type="ECO:0000256" key="3">
    <source>
        <dbReference type="ARBA" id="ARBA00010199"/>
    </source>
</evidence>
<reference evidence="14 15" key="1">
    <citation type="journal article" date="2015" name="Infect. Genet. Evol.">
        <title>Genomic sequences of six botulinum neurotoxin-producing strains representing three clostridial species illustrate the mobility and diversity of botulinum neurotoxin genes.</title>
        <authorList>
            <person name="Smith T.J."/>
            <person name="Hill K.K."/>
            <person name="Xie G."/>
            <person name="Foley B.T."/>
            <person name="Williamson C.H."/>
            <person name="Foster J.T."/>
            <person name="Johnson S.L."/>
            <person name="Chertkov O."/>
            <person name="Teshima H."/>
            <person name="Gibbons H.S."/>
            <person name="Johnsky L.A."/>
            <person name="Karavis M.A."/>
            <person name="Smith L.A."/>
        </authorList>
    </citation>
    <scope>NUCLEOTIDE SEQUENCE [LARGE SCALE GENOMIC DNA]</scope>
    <source>
        <strain evidence="14">Sullivan</strain>
    </source>
</reference>
<feature type="transmembrane region" description="Helical" evidence="13">
    <location>
        <begin position="167"/>
        <end position="188"/>
    </location>
</feature>
<dbReference type="InterPro" id="IPR050222">
    <property type="entry name" value="MATE_MdtK"/>
</dbReference>
<keyword evidence="5" id="KW-0813">Transport</keyword>
<accession>A0A0A7FZ56</accession>
<sequence length="450" mass="48699">MKNGLDLTEGNIIKRLVALSLPIMGTSFIQMAYNMIDMIWVGRIGSSAVASVGTAGFFTWFAMAFVIISKMGAEIKVSQSIGRKDFKAAKNYVTAAIQINIALSIIYSLVMLLFNGPLIGFFNLGDTEVINMAKTYLIAIVFGLPFYFINPVFTAIFNGSGNSKTPFYINTCGLIVNIILDPLLILGIGSFKGLGVLGAAIATVIAQIVVSSLFLFAIFKSEHSFLKINIFKDFNIKYIKTICKIGIPSACHSGLFTIFSMILGRIIAVFGPVPIAVQKVGSQIESISWMTTEGLAVALGAFVGQNFGAKKYERITKGYKAILGLALFVGVIASILLIFFGDHVFSIFIPEQEAIIQGISYLKILGYSQIFMCIEITTAGVFNGLSKTYIPSIISIALTGARVPLAYILSKPDILGIDGVWWAVSITSILKGILILLVLLGSYKAKKLFK</sequence>
<keyword evidence="7" id="KW-1003">Cell membrane</keyword>
<feature type="transmembrane region" description="Helical" evidence="13">
    <location>
        <begin position="48"/>
        <end position="71"/>
    </location>
</feature>
<evidence type="ECO:0000313" key="15">
    <source>
        <dbReference type="Proteomes" id="UP000030635"/>
    </source>
</evidence>
<dbReference type="CDD" id="cd13140">
    <property type="entry name" value="MATE_like_1"/>
    <property type="match status" value="1"/>
</dbReference>
<keyword evidence="15" id="KW-1185">Reference proteome</keyword>
<comment type="function">
    <text evidence="1">Multidrug efflux pump.</text>
</comment>
<evidence type="ECO:0000256" key="6">
    <source>
        <dbReference type="ARBA" id="ARBA00022449"/>
    </source>
</evidence>
<dbReference type="KEGG" id="cbv:U729_673"/>
<dbReference type="PANTHER" id="PTHR43298">
    <property type="entry name" value="MULTIDRUG RESISTANCE PROTEIN NORM-RELATED"/>
    <property type="match status" value="1"/>
</dbReference>
<protein>
    <recommendedName>
        <fullName evidence="4">Probable multidrug resistance protein NorM</fullName>
    </recommendedName>
    <alternativeName>
        <fullName evidence="12">Multidrug-efflux transporter</fullName>
    </alternativeName>
</protein>
<keyword evidence="10" id="KW-0406">Ion transport</keyword>
<dbReference type="EMBL" id="CP006905">
    <property type="protein sequence ID" value="AIY84146.1"/>
    <property type="molecule type" value="Genomic_DNA"/>
</dbReference>
<comment type="similarity">
    <text evidence="3">Belongs to the multi antimicrobial extrusion (MATE) (TC 2.A.66.1) family.</text>
</comment>
<feature type="transmembrane region" description="Helical" evidence="13">
    <location>
        <begin position="321"/>
        <end position="341"/>
    </location>
</feature>
<feature type="transmembrane region" description="Helical" evidence="13">
    <location>
        <begin position="389"/>
        <end position="408"/>
    </location>
</feature>
<gene>
    <name evidence="14" type="ORF">U729_673</name>
</gene>
<feature type="transmembrane region" description="Helical" evidence="13">
    <location>
        <begin position="194"/>
        <end position="219"/>
    </location>
</feature>
<evidence type="ECO:0000256" key="11">
    <source>
        <dbReference type="ARBA" id="ARBA00023136"/>
    </source>
</evidence>
<evidence type="ECO:0000256" key="10">
    <source>
        <dbReference type="ARBA" id="ARBA00023065"/>
    </source>
</evidence>
<dbReference type="Proteomes" id="UP000030635">
    <property type="component" value="Chromosome"/>
</dbReference>
<dbReference type="STRING" id="1561.NPD11_2317"/>
<dbReference type="Pfam" id="PF01554">
    <property type="entry name" value="MatE"/>
    <property type="match status" value="2"/>
</dbReference>
<dbReference type="GO" id="GO:0005886">
    <property type="term" value="C:plasma membrane"/>
    <property type="evidence" value="ECO:0007669"/>
    <property type="project" value="UniProtKB-SubCell"/>
</dbReference>
<comment type="subcellular location">
    <subcellularLocation>
        <location evidence="2">Cell membrane</location>
        <topology evidence="2">Multi-pass membrane protein</topology>
    </subcellularLocation>
</comment>
<keyword evidence="11 13" id="KW-0472">Membrane</keyword>
<dbReference type="InterPro" id="IPR002528">
    <property type="entry name" value="MATE_fam"/>
</dbReference>
<evidence type="ECO:0000256" key="13">
    <source>
        <dbReference type="SAM" id="Phobius"/>
    </source>
</evidence>
<dbReference type="HOGENOM" id="CLU_012893_5_0_9"/>
<dbReference type="eggNOG" id="COG0534">
    <property type="taxonomic scope" value="Bacteria"/>
</dbReference>
<dbReference type="NCBIfam" id="TIGR00797">
    <property type="entry name" value="matE"/>
    <property type="match status" value="1"/>
</dbReference>
<dbReference type="InterPro" id="IPR048279">
    <property type="entry name" value="MdtK-like"/>
</dbReference>
<evidence type="ECO:0000256" key="8">
    <source>
        <dbReference type="ARBA" id="ARBA00022692"/>
    </source>
</evidence>